<proteinExistence type="inferred from homology"/>
<dbReference type="GO" id="GO:0019843">
    <property type="term" value="F:rRNA binding"/>
    <property type="evidence" value="ECO:0007669"/>
    <property type="project" value="UniProtKB-UniRule"/>
</dbReference>
<evidence type="ECO:0000313" key="7">
    <source>
        <dbReference type="EMBL" id="SHJ71110.1"/>
    </source>
</evidence>
<evidence type="ECO:0000256" key="3">
    <source>
        <dbReference type="ARBA" id="ARBA00022884"/>
    </source>
</evidence>
<dbReference type="Pfam" id="PF05833">
    <property type="entry name" value="NFACT_N"/>
    <property type="match status" value="1"/>
</dbReference>
<dbReference type="HAMAP" id="MF_00844_B">
    <property type="entry name" value="RqcH_B"/>
    <property type="match status" value="1"/>
</dbReference>
<dbReference type="FunFam" id="2.30.310.10:FF:000004">
    <property type="entry name" value="Fibronectin-binding protein A"/>
    <property type="match status" value="1"/>
</dbReference>
<evidence type="ECO:0000256" key="4">
    <source>
        <dbReference type="ARBA" id="ARBA00022917"/>
    </source>
</evidence>
<dbReference type="GO" id="GO:0043023">
    <property type="term" value="F:ribosomal large subunit binding"/>
    <property type="evidence" value="ECO:0007669"/>
    <property type="project" value="UniProtKB-UniRule"/>
</dbReference>
<keyword evidence="5" id="KW-0175">Coiled coil</keyword>
<evidence type="ECO:0000256" key="1">
    <source>
        <dbReference type="ARBA" id="ARBA00022555"/>
    </source>
</evidence>
<dbReference type="AlphaFoldDB" id="A0A1M6LIX1"/>
<dbReference type="SUPFAM" id="SSF46946">
    <property type="entry name" value="S13-like H2TH domain"/>
    <property type="match status" value="1"/>
</dbReference>
<evidence type="ECO:0000259" key="6">
    <source>
        <dbReference type="Pfam" id="PF05670"/>
    </source>
</evidence>
<keyword evidence="8" id="KW-1185">Reference proteome</keyword>
<feature type="domain" description="NFACT RNA-binding" evidence="6">
    <location>
        <begin position="472"/>
        <end position="562"/>
    </location>
</feature>
<dbReference type="InterPro" id="IPR010979">
    <property type="entry name" value="Ribosomal_uS13-like_H2TH"/>
</dbReference>
<dbReference type="GO" id="GO:0000049">
    <property type="term" value="F:tRNA binding"/>
    <property type="evidence" value="ECO:0007669"/>
    <property type="project" value="UniProtKB-UniRule"/>
</dbReference>
<comment type="subunit">
    <text evidence="5">Associates with stalled 50S ribosomal subunits. Binds to RqcP.</text>
</comment>
<name>A0A1M6LIX1_9FIRM</name>
<dbReference type="Proteomes" id="UP000184082">
    <property type="component" value="Unassembled WGS sequence"/>
</dbReference>
<evidence type="ECO:0000313" key="8">
    <source>
        <dbReference type="Proteomes" id="UP000184082"/>
    </source>
</evidence>
<dbReference type="GO" id="GO:0072344">
    <property type="term" value="P:rescue of stalled ribosome"/>
    <property type="evidence" value="ECO:0007669"/>
    <property type="project" value="UniProtKB-UniRule"/>
</dbReference>
<dbReference type="InterPro" id="IPR051608">
    <property type="entry name" value="RQC_Subunit_NEMF"/>
</dbReference>
<sequence length="593" mass="69193">MPFDGFVINSLIKELKNTLINTRINKIYQSDSDELIIKLKNSTKNNILLISVNSNYPHICLTNEQKENPLTPPMFCMLLRKHIQNGKIVDINQVEFERIIIFTIESYDELGNRCFKELIVEIMGKHSNIILVDGNSKKIIDSIKRIPLNISRQRQVLPGLKYINPPSQGKINIFDCNFENFLNKISEFKKTEPVYKVLYKSFQGVSPIVAKEICLRLNINFDEHIENINQNHLKQIWLQFTAIKKDLDSYNIFPNIVSEINNKKYIDFSSLDLKIYNEKIFKKLFFNSINDTIKHYYYEKAKYEKIRQKSSNLKKLISTKLDSLYNKLQKQKEELLIAKDADKYKLYGELILANLYKISKGMNEIEVENYYDENLSKITIPLDVRLEPNENSQYYFKKYNKFKNALKKISTQIEETKKEIEYLENVLTSIENADDVQIIEDIKDELIQQNIFKRKNKSSKKAKQNISLPNKYLSSDGFIIEAGKNNRQNDYLTLKASSKNDIWFHTKEIPGSHVVIKTNGLDVPKSTIIEAAKIAAYHSKARYSSNVPVDYTLIKFVKKPSGAKPGMVIYDNYKTIYVTPDEEDIKKLQTQRK</sequence>
<dbReference type="InterPro" id="IPR043682">
    <property type="entry name" value="RqcH_bacterial"/>
</dbReference>
<dbReference type="Gene3D" id="2.30.310.10">
    <property type="entry name" value="ibrinogen binding protein from staphylococcus aureus domain"/>
    <property type="match status" value="1"/>
</dbReference>
<dbReference type="Pfam" id="PF05670">
    <property type="entry name" value="NFACT-R_1"/>
    <property type="match status" value="1"/>
</dbReference>
<accession>A0A1M6LIX1</accession>
<dbReference type="RefSeq" id="WP_072965539.1">
    <property type="nucleotide sequence ID" value="NZ_FRAJ01000003.1"/>
</dbReference>
<evidence type="ECO:0000256" key="5">
    <source>
        <dbReference type="HAMAP-Rule" id="MF_00844"/>
    </source>
</evidence>
<evidence type="ECO:0000256" key="2">
    <source>
        <dbReference type="ARBA" id="ARBA00022730"/>
    </source>
</evidence>
<dbReference type="Gene3D" id="1.10.8.50">
    <property type="match status" value="1"/>
</dbReference>
<dbReference type="PANTHER" id="PTHR15239:SF6">
    <property type="entry name" value="RIBOSOME QUALITY CONTROL COMPLEX SUBUNIT NEMF"/>
    <property type="match status" value="1"/>
</dbReference>
<dbReference type="STRING" id="1121266.SAMN02745883_00223"/>
<comment type="function">
    <text evidence="5">Key component of the ribosome quality control system (RQC), a ribosome-associated complex that mediates the extraction of incompletely synthesized nascent chains from stalled ribosomes and their subsequent degradation. RqcH recruits Ala-charged tRNA, and with RqcP directs the elongation of stalled nascent chains on 50S ribosomal subunits, leading to non-templated C-terminal alanine extensions (Ala tail). The Ala tail promotes nascent chain degradation. May add between 1 and at least 8 Ala residues. Binds to stalled 50S ribosomal subunits.</text>
</comment>
<reference evidence="7 8" key="1">
    <citation type="submission" date="2016-11" db="EMBL/GenBank/DDBJ databases">
        <authorList>
            <person name="Jaros S."/>
            <person name="Januszkiewicz K."/>
            <person name="Wedrychowicz H."/>
        </authorList>
    </citation>
    <scope>NUCLEOTIDE SEQUENCE [LARGE SCALE GENOMIC DNA]</scope>
    <source>
        <strain evidence="7 8">DSM 14501</strain>
    </source>
</reference>
<keyword evidence="1 5" id="KW-0820">tRNA-binding</keyword>
<comment type="similarity">
    <text evidence="5">Belongs to the NEMF family.</text>
</comment>
<keyword evidence="4 5" id="KW-0648">Protein biosynthesis</keyword>
<gene>
    <name evidence="5" type="primary">rqcH</name>
    <name evidence="7" type="ORF">SAMN02745883_00223</name>
</gene>
<feature type="coiled-coil region" evidence="5">
    <location>
        <begin position="314"/>
        <end position="341"/>
    </location>
</feature>
<feature type="coiled-coil region" evidence="5">
    <location>
        <begin position="399"/>
        <end position="433"/>
    </location>
</feature>
<dbReference type="InterPro" id="IPR008532">
    <property type="entry name" value="NFACT_RNA-bd"/>
</dbReference>
<dbReference type="EMBL" id="FRAJ01000003">
    <property type="protein sequence ID" value="SHJ71110.1"/>
    <property type="molecule type" value="Genomic_DNA"/>
</dbReference>
<organism evidence="7 8">
    <name type="scientific">Caminicella sporogenes DSM 14501</name>
    <dbReference type="NCBI Taxonomy" id="1121266"/>
    <lineage>
        <taxon>Bacteria</taxon>
        <taxon>Bacillati</taxon>
        <taxon>Bacillota</taxon>
        <taxon>Clostridia</taxon>
        <taxon>Peptostreptococcales</taxon>
        <taxon>Caminicellaceae</taxon>
        <taxon>Caminicella</taxon>
    </lineage>
</organism>
<protein>
    <recommendedName>
        <fullName evidence="5">Rqc2 homolog RqcH</fullName>
        <shortName evidence="5">RqcH</shortName>
    </recommendedName>
</protein>
<keyword evidence="2 5" id="KW-0699">rRNA-binding</keyword>
<dbReference type="PANTHER" id="PTHR15239">
    <property type="entry name" value="NUCLEAR EXPORT MEDIATOR FACTOR NEMF"/>
    <property type="match status" value="1"/>
</dbReference>
<keyword evidence="3 5" id="KW-0694">RNA-binding</keyword>
<dbReference type="GO" id="GO:1990112">
    <property type="term" value="C:RQC complex"/>
    <property type="evidence" value="ECO:0007669"/>
    <property type="project" value="TreeGrafter"/>
</dbReference>